<organism evidence="1 2">
    <name type="scientific">Celeribacter neptunius</name>
    <dbReference type="NCBI Taxonomy" id="588602"/>
    <lineage>
        <taxon>Bacteria</taxon>
        <taxon>Pseudomonadati</taxon>
        <taxon>Pseudomonadota</taxon>
        <taxon>Alphaproteobacteria</taxon>
        <taxon>Rhodobacterales</taxon>
        <taxon>Roseobacteraceae</taxon>
        <taxon>Celeribacter</taxon>
    </lineage>
</organism>
<evidence type="ECO:0000313" key="1">
    <source>
        <dbReference type="EMBL" id="SFI86228.1"/>
    </source>
</evidence>
<dbReference type="EMBL" id="FORH01000001">
    <property type="protein sequence ID" value="SFI86228.1"/>
    <property type="molecule type" value="Genomic_DNA"/>
</dbReference>
<proteinExistence type="predicted"/>
<sequence length="198" mass="20988">MQISSAYQQAAFMGATKDTFSLPARAAGAVSAMSGSAGLPSAQANAADPVDSALPQTSKQSAIRAARDIFAPYDLTAISPTEIDQLTRDLKTARFDDLGFVLGLEREGASYRQEMENSGSVYGIGDAGFNADAPVNLIDKTRADLALAQRYGQDTERLSHQLEKLEVAQMSRVSLPPAARPQLAENLILLQTGQTPGT</sequence>
<name>A0A1I3LN96_9RHOB</name>
<keyword evidence="2" id="KW-1185">Reference proteome</keyword>
<dbReference type="RefSeq" id="WP_090058613.1">
    <property type="nucleotide sequence ID" value="NZ_FORH01000001.1"/>
</dbReference>
<reference evidence="2" key="1">
    <citation type="submission" date="2016-10" db="EMBL/GenBank/DDBJ databases">
        <authorList>
            <person name="Varghese N."/>
            <person name="Submissions S."/>
        </authorList>
    </citation>
    <scope>NUCLEOTIDE SEQUENCE [LARGE SCALE GENOMIC DNA]</scope>
    <source>
        <strain evidence="2">DSM 26471</strain>
    </source>
</reference>
<evidence type="ECO:0000313" key="2">
    <source>
        <dbReference type="Proteomes" id="UP000199630"/>
    </source>
</evidence>
<dbReference type="Proteomes" id="UP000199630">
    <property type="component" value="Unassembled WGS sequence"/>
</dbReference>
<dbReference type="AlphaFoldDB" id="A0A1I3LN96"/>
<gene>
    <name evidence="1" type="ORF">SAMN04487991_1093</name>
</gene>
<dbReference type="STRING" id="588602.SAMN04487991_1093"/>
<accession>A0A1I3LN96</accession>
<protein>
    <submittedName>
        <fullName evidence="1">Uncharacterized protein</fullName>
    </submittedName>
</protein>
<dbReference type="OrthoDB" id="7868615at2"/>